<dbReference type="GO" id="GO:0000271">
    <property type="term" value="P:polysaccharide biosynthetic process"/>
    <property type="evidence" value="ECO:0007669"/>
    <property type="project" value="TreeGrafter"/>
</dbReference>
<evidence type="ECO:0000256" key="4">
    <source>
        <dbReference type="RuleBase" id="RU004508"/>
    </source>
</evidence>
<dbReference type="Proteomes" id="UP000246077">
    <property type="component" value="Unassembled WGS sequence"/>
</dbReference>
<organism evidence="6 7">
    <name type="scientific">Zavarzinia compransoris</name>
    <dbReference type="NCBI Taxonomy" id="1264899"/>
    <lineage>
        <taxon>Bacteria</taxon>
        <taxon>Pseudomonadati</taxon>
        <taxon>Pseudomonadota</taxon>
        <taxon>Alphaproteobacteria</taxon>
        <taxon>Rhodospirillales</taxon>
        <taxon>Zavarziniaceae</taxon>
        <taxon>Zavarzinia</taxon>
    </lineage>
</organism>
<dbReference type="PANTHER" id="PTHR30244">
    <property type="entry name" value="TRANSAMINASE"/>
    <property type="match status" value="1"/>
</dbReference>
<dbReference type="OrthoDB" id="9768668at2"/>
<evidence type="ECO:0000256" key="2">
    <source>
        <dbReference type="PIRSR" id="PIRSR000390-1"/>
    </source>
</evidence>
<dbReference type="Gene3D" id="3.40.640.10">
    <property type="entry name" value="Type I PLP-dependent aspartate aminotransferase-like (Major domain)"/>
    <property type="match status" value="1"/>
</dbReference>
<comment type="caution">
    <text evidence="6">The sequence shown here is derived from an EMBL/GenBank/DDBJ whole genome shotgun (WGS) entry which is preliminary data.</text>
</comment>
<evidence type="ECO:0000256" key="3">
    <source>
        <dbReference type="PIRSR" id="PIRSR000390-2"/>
    </source>
</evidence>
<protein>
    <recommendedName>
        <fullName evidence="8">Glutamine--scyllo-inositol aminotransferase</fullName>
    </recommendedName>
</protein>
<name>A0A317E6X1_9PROT</name>
<comment type="similarity">
    <text evidence="1 4">Belongs to the DegT/DnrJ/EryC1 family.</text>
</comment>
<dbReference type="AlphaFoldDB" id="A0A317E6X1"/>
<evidence type="ECO:0000256" key="5">
    <source>
        <dbReference type="SAM" id="MobiDB-lite"/>
    </source>
</evidence>
<dbReference type="InterPro" id="IPR015422">
    <property type="entry name" value="PyrdxlP-dep_Trfase_small"/>
</dbReference>
<dbReference type="CDD" id="cd00616">
    <property type="entry name" value="AHBA_syn"/>
    <property type="match status" value="1"/>
</dbReference>
<accession>A0A317E6X1</accession>
<dbReference type="Gene3D" id="3.90.1150.10">
    <property type="entry name" value="Aspartate Aminotransferase, domain 1"/>
    <property type="match status" value="1"/>
</dbReference>
<feature type="active site" description="Proton acceptor" evidence="2">
    <location>
        <position position="203"/>
    </location>
</feature>
<evidence type="ECO:0000313" key="7">
    <source>
        <dbReference type="Proteomes" id="UP000246077"/>
    </source>
</evidence>
<dbReference type="InterPro" id="IPR015424">
    <property type="entry name" value="PyrdxlP-dep_Trfase"/>
</dbReference>
<dbReference type="GO" id="GO:0030170">
    <property type="term" value="F:pyridoxal phosphate binding"/>
    <property type="evidence" value="ECO:0007669"/>
    <property type="project" value="TreeGrafter"/>
</dbReference>
<dbReference type="InterPro" id="IPR015421">
    <property type="entry name" value="PyrdxlP-dep_Trfase_major"/>
</dbReference>
<dbReference type="EMBL" id="QGLF01000002">
    <property type="protein sequence ID" value="PWR21976.1"/>
    <property type="molecule type" value="Genomic_DNA"/>
</dbReference>
<dbReference type="Pfam" id="PF01041">
    <property type="entry name" value="DegT_DnrJ_EryC1"/>
    <property type="match status" value="1"/>
</dbReference>
<feature type="modified residue" description="N6-(pyridoxal phosphate)lysine" evidence="3">
    <location>
        <position position="203"/>
    </location>
</feature>
<reference evidence="7" key="1">
    <citation type="submission" date="2018-05" db="EMBL/GenBank/DDBJ databases">
        <title>Zavarzinia sp. HR-AS.</title>
        <authorList>
            <person name="Lee Y."/>
            <person name="Jeon C.O."/>
        </authorList>
    </citation>
    <scope>NUCLEOTIDE SEQUENCE [LARGE SCALE GENOMIC DNA]</scope>
    <source>
        <strain evidence="7">DSM 1231</strain>
    </source>
</reference>
<evidence type="ECO:0008006" key="8">
    <source>
        <dbReference type="Google" id="ProtNLM"/>
    </source>
</evidence>
<dbReference type="SUPFAM" id="SSF53383">
    <property type="entry name" value="PLP-dependent transferases"/>
    <property type="match status" value="1"/>
</dbReference>
<dbReference type="PANTHER" id="PTHR30244:SF34">
    <property type="entry name" value="DTDP-4-AMINO-4,6-DIDEOXYGALACTOSE TRANSAMINASE"/>
    <property type="match status" value="1"/>
</dbReference>
<dbReference type="GO" id="GO:0008483">
    <property type="term" value="F:transaminase activity"/>
    <property type="evidence" value="ECO:0007669"/>
    <property type="project" value="TreeGrafter"/>
</dbReference>
<keyword evidence="3 4" id="KW-0663">Pyridoxal phosphate</keyword>
<keyword evidence="7" id="KW-1185">Reference proteome</keyword>
<evidence type="ECO:0000256" key="1">
    <source>
        <dbReference type="ARBA" id="ARBA00037999"/>
    </source>
</evidence>
<sequence length="419" mass="43989">MAAPALALLGGPPVWSRGWPSWPLTGPATGRHLLDVLDSGRWAVSGPWTGRESWNRRFCRRFADYIGVRFCHTVDHGSSALLAAFLALDLGPGDEVIVPGLTWVACASAVLRVGATPVLVDISPDTLCLDPAAVEAAITPRSRCILMVHLYSCMADVEAIGALAARHGLAVVEDCAQAHGATWAGRRAGSFGRIAAFSMQQGKVLTAGEGGAVLTDDPVLADRLERLGSDGRRVSRTPPRPGRPDLDEVGGLQGMNLCLSEFQAALLCDGLDRLEAQTETRTTRAAGLDRALGALPLLETLRPHAGNDRRAYYHYAIRLAPAVTGQVTAARVCDALGAELGTWVHGPYTPLSRHPLFAPGTLRALPAGLPAPALPVAEAEAGRTVLLHHALLLAGEDAMAAIAEAFAKVLGRLDALAGA</sequence>
<evidence type="ECO:0000313" key="6">
    <source>
        <dbReference type="EMBL" id="PWR21976.1"/>
    </source>
</evidence>
<proteinExistence type="inferred from homology"/>
<dbReference type="RefSeq" id="WP_109920621.1">
    <property type="nucleotide sequence ID" value="NZ_QGLF01000002.1"/>
</dbReference>
<dbReference type="InterPro" id="IPR000653">
    <property type="entry name" value="DegT/StrS_aminotransferase"/>
</dbReference>
<feature type="region of interest" description="Disordered" evidence="5">
    <location>
        <begin position="226"/>
        <end position="245"/>
    </location>
</feature>
<dbReference type="PIRSF" id="PIRSF000390">
    <property type="entry name" value="PLP_StrS"/>
    <property type="match status" value="1"/>
</dbReference>
<gene>
    <name evidence="6" type="ORF">DKG75_08330</name>
</gene>